<evidence type="ECO:0000313" key="2">
    <source>
        <dbReference type="EMBL" id="ATS93074.1"/>
    </source>
</evidence>
<dbReference type="Proteomes" id="UP000240916">
    <property type="component" value="Segment"/>
</dbReference>
<proteinExistence type="predicted"/>
<dbReference type="EMBL" id="MF919534">
    <property type="protein sequence ID" value="ATS93074.1"/>
    <property type="molecule type" value="Genomic_DNA"/>
</dbReference>
<dbReference type="InterPro" id="IPR055877">
    <property type="entry name" value="DUF7454"/>
</dbReference>
<accession>A0A2D2W4F6</accession>
<organism evidence="2 3">
    <name type="scientific">Mycobacterium phage Superphikiman</name>
    <dbReference type="NCBI Taxonomy" id="2041551"/>
    <lineage>
        <taxon>Viruses</taxon>
        <taxon>Duplodnaviria</taxon>
        <taxon>Heunggongvirae</taxon>
        <taxon>Uroviricota</taxon>
        <taxon>Caudoviricetes</taxon>
        <taxon>Omegavirus</taxon>
        <taxon>Omegavirus courthouse</taxon>
    </lineage>
</organism>
<sequence>MITVPASSVQIGDTVVAGLGVRFGDMPVWRIEMDGRYALINGVRIDASCNVRIVAR</sequence>
<evidence type="ECO:0000259" key="1">
    <source>
        <dbReference type="Pfam" id="PF24253"/>
    </source>
</evidence>
<evidence type="ECO:0000313" key="3">
    <source>
        <dbReference type="Proteomes" id="UP000240916"/>
    </source>
</evidence>
<name>A0A2D2W4F6_9CAUD</name>
<dbReference type="Pfam" id="PF24253">
    <property type="entry name" value="DUF7454"/>
    <property type="match status" value="1"/>
</dbReference>
<feature type="domain" description="DUF7454" evidence="1">
    <location>
        <begin position="1"/>
        <end position="56"/>
    </location>
</feature>
<protein>
    <recommendedName>
        <fullName evidence="1">DUF7454 domain-containing protein</fullName>
    </recommendedName>
</protein>
<reference evidence="2 3" key="1">
    <citation type="submission" date="2017-09" db="EMBL/GenBank/DDBJ databases">
        <authorList>
            <person name="Pradhan P."/>
            <person name="Aluri L.S."/>
            <person name="Anandarajan D."/>
            <person name="Beiriger J.C."/>
            <person name="Bethamcharla R."/>
            <person name="Betini N."/>
            <person name="Bhatt S.D."/>
            <person name="Chengalvala S."/>
            <person name="Cox N.E."/>
            <person name="Delvadia B.P."/>
            <person name="Desai A.S."/>
            <person name="Devaney A.M."/>
            <person name="Doyle B.K."/>
            <person name="Edgerton A.O."/>
            <person name="Erlich M.C."/>
            <person name="Fitzpatrick K.C."/>
            <person name="Gajjar E.A."/>
            <person name="Ganguly A."/>
            <person name="Gill R.S."/>
            <person name="Goldman M.G."/>
            <person name="Good P.M."/>
            <person name="Gupta N."/>
            <person name="Haddad L.M."/>
            <person name="Han E.J."/>
            <person name="Jain S."/>
            <person name="Jiang A."/>
            <person name="Jurgielewicz A.D."/>
            <person name="Kainth D.K."/>
            <person name="Karam J.M."/>
            <person name="Kodavatiganti M."/>
            <person name="Kriete S.J."/>
            <person name="MacDonald C.E."/>
            <person name="Maret J.P."/>
            <person name="Mathew A.E."/>
            <person name="Nako S."/>
            <person name="Natrajan M."/>
            <person name="Nishu N.M."/>
            <person name="Parikh A."/>
            <person name="Patel N."/>
            <person name="Patel P.D."/>
            <person name="Patel S."/>
            <person name="Patra K."/>
            <person name="Pumpuckdee D."/>
            <person name="Rai K."/>
            <person name="Ramanathan A."/>
            <person name="Sarkar A."/>
            <person name="Schaffer B.L."/>
            <person name="Shah P."/>
            <person name="Tata R.K."/>
            <person name="Tawfik A.H."/>
            <person name="Thuremella B.T."/>
            <person name="Toma J."/>
            <person name="Tran T.L."/>
            <person name="Veera S."/>
            <person name="Vemulapalli V.K."/>
            <person name="Vidas T.V."/>
            <person name="Vieira K.S."/>
            <person name="Vijayakumar G."/>
            <person name="Walor T.A."/>
            <person name="White C.R."/>
            <person name="Wong B.M."/>
            <person name="Zhao Sl."/>
            <person name="McDonald M.T."/>
            <person name="Dalia R."/>
            <person name="Little J.L."/>
            <person name="Gurney S.M.R."/>
            <person name="Bollivar D.W."/>
            <person name="Garlena R.A."/>
            <person name="Russell D.A."/>
            <person name="Pope W.H."/>
            <person name="Jacobs-Sera D."/>
            <person name="Hendrix R.W."/>
            <person name="Hatfull G.F."/>
        </authorList>
    </citation>
    <scope>NUCLEOTIDE SEQUENCE [LARGE SCALE GENOMIC DNA]</scope>
</reference>
<gene>
    <name evidence="2" type="ORF">SEA_SUPERPHIKIMAN_236</name>
</gene>